<evidence type="ECO:0000256" key="1">
    <source>
        <dbReference type="ARBA" id="ARBA00004123"/>
    </source>
</evidence>
<protein>
    <recommendedName>
        <fullName evidence="4">Centromere protein Q</fullName>
    </recommendedName>
</protein>
<dbReference type="PANTHER" id="PTHR31345:SF3">
    <property type="entry name" value="CENTROMERE PROTEIN Q"/>
    <property type="match status" value="1"/>
</dbReference>
<keyword evidence="10" id="KW-1185">Reference proteome</keyword>
<keyword evidence="8" id="KW-0175">Coiled coil</keyword>
<accession>A0A7K9YV42</accession>
<evidence type="ECO:0000256" key="6">
    <source>
        <dbReference type="ARBA" id="ARBA00023242"/>
    </source>
</evidence>
<dbReference type="Proteomes" id="UP000522663">
    <property type="component" value="Unassembled WGS sequence"/>
</dbReference>
<dbReference type="Gene3D" id="1.20.5.170">
    <property type="match status" value="1"/>
</dbReference>
<keyword evidence="7" id="KW-0137">Centromere</keyword>
<dbReference type="OrthoDB" id="8927710at2759"/>
<dbReference type="GO" id="GO:0005634">
    <property type="term" value="C:nucleus"/>
    <property type="evidence" value="ECO:0007669"/>
    <property type="project" value="UniProtKB-SubCell"/>
</dbReference>
<evidence type="ECO:0000256" key="4">
    <source>
        <dbReference type="ARBA" id="ARBA00016397"/>
    </source>
</evidence>
<name>A0A7K9YV42_9GALL</name>
<keyword evidence="6" id="KW-0539">Nucleus</keyword>
<dbReference type="PANTHER" id="PTHR31345">
    <property type="entry name" value="CENTROMERE PROTEIN Q"/>
    <property type="match status" value="1"/>
</dbReference>
<keyword evidence="5" id="KW-0158">Chromosome</keyword>
<dbReference type="SUPFAM" id="SSF57997">
    <property type="entry name" value="Tropomyosin"/>
    <property type="match status" value="1"/>
</dbReference>
<comment type="caution">
    <text evidence="9">The sequence shown here is derived from an EMBL/GenBank/DDBJ whole genome shotgun (WGS) entry which is preliminary data.</text>
</comment>
<evidence type="ECO:0000313" key="9">
    <source>
        <dbReference type="EMBL" id="NXJ13748.1"/>
    </source>
</evidence>
<feature type="non-terminal residue" evidence="9">
    <location>
        <position position="1"/>
    </location>
</feature>
<evidence type="ECO:0000313" key="10">
    <source>
        <dbReference type="Proteomes" id="UP000522663"/>
    </source>
</evidence>
<evidence type="ECO:0000256" key="3">
    <source>
        <dbReference type="ARBA" id="ARBA00008191"/>
    </source>
</evidence>
<feature type="non-terminal residue" evidence="9">
    <location>
        <position position="214"/>
    </location>
</feature>
<organism evidence="9 10">
    <name type="scientific">Odontophorus gujanensis</name>
    <name type="common">marbled wood quail</name>
    <dbReference type="NCBI Taxonomy" id="886794"/>
    <lineage>
        <taxon>Eukaryota</taxon>
        <taxon>Metazoa</taxon>
        <taxon>Chordata</taxon>
        <taxon>Craniata</taxon>
        <taxon>Vertebrata</taxon>
        <taxon>Euteleostomi</taxon>
        <taxon>Archelosauria</taxon>
        <taxon>Archosauria</taxon>
        <taxon>Dinosauria</taxon>
        <taxon>Saurischia</taxon>
        <taxon>Theropoda</taxon>
        <taxon>Coelurosauria</taxon>
        <taxon>Aves</taxon>
        <taxon>Neognathae</taxon>
        <taxon>Galloanserae</taxon>
        <taxon>Galliformes</taxon>
        <taxon>Odontophoridae</taxon>
        <taxon>Odontophorus</taxon>
    </lineage>
</organism>
<evidence type="ECO:0000256" key="5">
    <source>
        <dbReference type="ARBA" id="ARBA00022454"/>
    </source>
</evidence>
<gene>
    <name evidence="9" type="primary">Cenpq</name>
    <name evidence="9" type="ORF">ODOGUJ_R08444</name>
</gene>
<reference evidence="9 10" key="1">
    <citation type="submission" date="2019-09" db="EMBL/GenBank/DDBJ databases">
        <title>Bird 10,000 Genomes (B10K) Project - Family phase.</title>
        <authorList>
            <person name="Zhang G."/>
        </authorList>
    </citation>
    <scope>NUCLEOTIDE SEQUENCE [LARGE SCALE GENOMIC DNA]</scope>
    <source>
        <strain evidence="9">B10K-DU-001-53</strain>
        <tissue evidence="9">Muscle</tissue>
    </source>
</reference>
<evidence type="ECO:0000256" key="8">
    <source>
        <dbReference type="SAM" id="Coils"/>
    </source>
</evidence>
<proteinExistence type="inferred from homology"/>
<dbReference type="Pfam" id="PF13094">
    <property type="entry name" value="CENP-Q"/>
    <property type="match status" value="1"/>
</dbReference>
<dbReference type="GO" id="GO:0000775">
    <property type="term" value="C:chromosome, centromeric region"/>
    <property type="evidence" value="ECO:0007669"/>
    <property type="project" value="UniProtKB-SubCell"/>
</dbReference>
<comment type="subcellular location">
    <subcellularLocation>
        <location evidence="2">Chromosome</location>
        <location evidence="2">Centromere</location>
    </subcellularLocation>
    <subcellularLocation>
        <location evidence="1">Nucleus</location>
    </subcellularLocation>
</comment>
<evidence type="ECO:0000256" key="7">
    <source>
        <dbReference type="ARBA" id="ARBA00023328"/>
    </source>
</evidence>
<feature type="coiled-coil region" evidence="8">
    <location>
        <begin position="95"/>
        <end position="150"/>
    </location>
</feature>
<dbReference type="InterPro" id="IPR025212">
    <property type="entry name" value="CAD_CENP-Q"/>
</dbReference>
<comment type="similarity">
    <text evidence="3">Belongs to the CENP-Q/OKP1 family.</text>
</comment>
<dbReference type="EMBL" id="VXAB01011358">
    <property type="protein sequence ID" value="NXJ13748.1"/>
    <property type="molecule type" value="Genomic_DNA"/>
</dbReference>
<evidence type="ECO:0000256" key="2">
    <source>
        <dbReference type="ARBA" id="ARBA00004584"/>
    </source>
</evidence>
<sequence>SGEKGYSKKVKLSSAKIESWQPLSESSWKFLESAIDSGILSILCQQTKGKADVQEHLNLLKERMLRVFKTLKVPSGKLSNLNNALSLRVAQQQTLEMNETALVQLQEKINEAEKSAEHTKDSIQALQRGIQELKDQLEEEEKKARKLFPEGDTKELHLPELPMCSLQAPSLQEEVLMVNDQKGLLEDVNTIQQSADMKNMLTFIEKVYEKVDLV</sequence>
<dbReference type="AlphaFoldDB" id="A0A7K9YV42"/>